<organism evidence="8 9">
    <name type="scientific">Catenovulum adriaticum</name>
    <dbReference type="NCBI Taxonomy" id="2984846"/>
    <lineage>
        <taxon>Bacteria</taxon>
        <taxon>Pseudomonadati</taxon>
        <taxon>Pseudomonadota</taxon>
        <taxon>Gammaproteobacteria</taxon>
        <taxon>Alteromonadales</taxon>
        <taxon>Alteromonadaceae</taxon>
        <taxon>Catenovulum</taxon>
    </lineage>
</organism>
<feature type="transmembrane region" description="Helical" evidence="5">
    <location>
        <begin position="318"/>
        <end position="337"/>
    </location>
</feature>
<dbReference type="PROSITE" id="PS50885">
    <property type="entry name" value="HAMP"/>
    <property type="match status" value="1"/>
</dbReference>
<evidence type="ECO:0000256" key="5">
    <source>
        <dbReference type="SAM" id="Phobius"/>
    </source>
</evidence>
<keyword evidence="2 4" id="KW-0807">Transducer</keyword>
<comment type="similarity">
    <text evidence="3">Belongs to the methyl-accepting chemotaxis (MCP) protein family.</text>
</comment>
<protein>
    <submittedName>
        <fullName evidence="8">Methyl-accepting chemotaxis protein</fullName>
    </submittedName>
</protein>
<evidence type="ECO:0000259" key="7">
    <source>
        <dbReference type="PROSITE" id="PS50885"/>
    </source>
</evidence>
<dbReference type="InterPro" id="IPR004089">
    <property type="entry name" value="MCPsignal_dom"/>
</dbReference>
<dbReference type="Proteomes" id="UP001163726">
    <property type="component" value="Chromosome"/>
</dbReference>
<evidence type="ECO:0000256" key="2">
    <source>
        <dbReference type="ARBA" id="ARBA00023224"/>
    </source>
</evidence>
<keyword evidence="5" id="KW-0472">Membrane</keyword>
<comment type="subcellular location">
    <subcellularLocation>
        <location evidence="1">Membrane</location>
    </subcellularLocation>
</comment>
<keyword evidence="9" id="KW-1185">Reference proteome</keyword>
<reference evidence="8" key="1">
    <citation type="submission" date="2022-10" db="EMBL/GenBank/DDBJ databases">
        <title>Catenovulum adriacola sp. nov. isolated in the Harbour of Susak.</title>
        <authorList>
            <person name="Schoch T."/>
            <person name="Reich S.J."/>
            <person name="Stoeferle S."/>
            <person name="Flaiz M."/>
            <person name="Kazda M."/>
            <person name="Riedel C.U."/>
            <person name="Duerre P."/>
        </authorList>
    </citation>
    <scope>NUCLEOTIDE SEQUENCE</scope>
    <source>
        <strain evidence="8">TS8</strain>
    </source>
</reference>
<dbReference type="Gene3D" id="1.10.287.950">
    <property type="entry name" value="Methyl-accepting chemotaxis protein"/>
    <property type="match status" value="1"/>
</dbReference>
<dbReference type="SUPFAM" id="SSF58104">
    <property type="entry name" value="Methyl-accepting chemotaxis protein (MCP) signaling domain"/>
    <property type="match status" value="1"/>
</dbReference>
<keyword evidence="5" id="KW-1133">Transmembrane helix</keyword>
<keyword evidence="5" id="KW-0812">Transmembrane</keyword>
<dbReference type="Pfam" id="PF00672">
    <property type="entry name" value="HAMP"/>
    <property type="match status" value="1"/>
</dbReference>
<sequence>MKFTIANKIIFGFTVITALLVFIGVSSLTSISEIASSTKEITQQAYPMQQSSTELQSVTYAISKLSLSGYHATSLSELNSIQSKTQTEDQSFEQYLTKLNALDIQGHAKLGDIASQYKQEISNVFAHRQSSIEAEASIKDKSMDIEDAADTALSQLIDLMDSGVNDQASRIIKEGESTLDVLLNYLYDVANVKTLAMFSTYQSAVNTYLSNLTDSSQRLNTTIIDNPNSSEEAKEYAEEFINAAQQVVDAFTSNSGLLSAKESQLTSNELTTNSLQNSEESLIKLTNSLKSLASTSEAFVENSEQEMQESITSVEIKTFVVIGISLALAIAIAITVLRSITKPLERINLALSNIAIGDLSTRLDDSSNDELGQLARSCNLVVEGLRDVINEITSSSTQTASAAEQMSTITTKTASEIQRQKLQVDQIASATMQMSAASELVARSAQESSEQIEIVTSEAENVRGISDSNAETIEKLAEKIESASTVIDQLSANTDAIGGILDVIRSIAEQTNLLALNAAIEAARAGEHGRGFAVVADEVRTLASRTQQSTSEIQNMIEGLQKGTEEAVGVMQSSRKQAIEVVGLAKQCSDALLNISSAISTANQKSYEISSSANEQNTVSEEINQKLMSIVEIVESNAEGASQTSESSKEVAHLSGQLLSSVQKFKI</sequence>
<feature type="domain" description="HAMP" evidence="7">
    <location>
        <begin position="338"/>
        <end position="390"/>
    </location>
</feature>
<dbReference type="SMART" id="SM00304">
    <property type="entry name" value="HAMP"/>
    <property type="match status" value="1"/>
</dbReference>
<dbReference type="PANTHER" id="PTHR32089">
    <property type="entry name" value="METHYL-ACCEPTING CHEMOTAXIS PROTEIN MCPB"/>
    <property type="match status" value="1"/>
</dbReference>
<dbReference type="Pfam" id="PF00015">
    <property type="entry name" value="MCPsignal"/>
    <property type="match status" value="1"/>
</dbReference>
<dbReference type="EMBL" id="CP109965">
    <property type="protein sequence ID" value="WAJ71153.1"/>
    <property type="molecule type" value="Genomic_DNA"/>
</dbReference>
<evidence type="ECO:0000256" key="1">
    <source>
        <dbReference type="ARBA" id="ARBA00004370"/>
    </source>
</evidence>
<evidence type="ECO:0000313" key="9">
    <source>
        <dbReference type="Proteomes" id="UP001163726"/>
    </source>
</evidence>
<dbReference type="SMART" id="SM00283">
    <property type="entry name" value="MA"/>
    <property type="match status" value="1"/>
</dbReference>
<feature type="domain" description="Methyl-accepting transducer" evidence="6">
    <location>
        <begin position="395"/>
        <end position="631"/>
    </location>
</feature>
<dbReference type="PROSITE" id="PS50111">
    <property type="entry name" value="CHEMOTAXIS_TRANSDUC_2"/>
    <property type="match status" value="1"/>
</dbReference>
<dbReference type="PANTHER" id="PTHR32089:SF70">
    <property type="entry name" value="ENERGY TAXIS MODULATING METHYL ACCEPTING SENSORY TRANSDUCER"/>
    <property type="match status" value="1"/>
</dbReference>
<accession>A0ABY7APJ3</accession>
<evidence type="ECO:0000259" key="6">
    <source>
        <dbReference type="PROSITE" id="PS50111"/>
    </source>
</evidence>
<dbReference type="CDD" id="cd11386">
    <property type="entry name" value="MCP_signal"/>
    <property type="match status" value="1"/>
</dbReference>
<dbReference type="CDD" id="cd06225">
    <property type="entry name" value="HAMP"/>
    <property type="match status" value="1"/>
</dbReference>
<proteinExistence type="inferred from homology"/>
<evidence type="ECO:0000256" key="3">
    <source>
        <dbReference type="ARBA" id="ARBA00029447"/>
    </source>
</evidence>
<dbReference type="InterPro" id="IPR003660">
    <property type="entry name" value="HAMP_dom"/>
</dbReference>
<dbReference type="RefSeq" id="WP_268075617.1">
    <property type="nucleotide sequence ID" value="NZ_CP109965.1"/>
</dbReference>
<evidence type="ECO:0000256" key="4">
    <source>
        <dbReference type="PROSITE-ProRule" id="PRU00284"/>
    </source>
</evidence>
<evidence type="ECO:0000313" key="8">
    <source>
        <dbReference type="EMBL" id="WAJ71153.1"/>
    </source>
</evidence>
<gene>
    <name evidence="8" type="ORF">OLW01_04925</name>
</gene>
<name>A0ABY7APJ3_9ALTE</name>